<dbReference type="Proteomes" id="UP000430404">
    <property type="component" value="Unassembled WGS sequence"/>
</dbReference>
<protein>
    <recommendedName>
        <fullName evidence="4">DUF2280 domain-containing protein</fullName>
    </recommendedName>
</protein>
<dbReference type="InterPro" id="IPR018738">
    <property type="entry name" value="DUF2280"/>
</dbReference>
<reference evidence="2 3" key="1">
    <citation type="submission" date="2019-10" db="EMBL/GenBank/DDBJ databases">
        <authorList>
            <person name="Karimi E."/>
        </authorList>
    </citation>
    <scope>NUCLEOTIDE SEQUENCE [LARGE SCALE GENOMIC DNA]</scope>
    <source>
        <strain evidence="2">Acinetobacter sp. 8BE</strain>
    </source>
</reference>
<feature type="region of interest" description="Disordered" evidence="1">
    <location>
        <begin position="139"/>
        <end position="172"/>
    </location>
</feature>
<sequence>MATLKEPVKIFIVQALACRDTPQEVADAVKQEFGLEISRIQCAAYDPTKVAGKNLSKKFIDLFNSTREEFDKGALDIPIVNKFYRLREIQKMYEKAGKNVQLRQSLIKLAREESKSDQKDSMTEKSLIELEIKKLELEEMKRRVNPPKEKPPEEDYRLDLKPDEELPHEPIL</sequence>
<dbReference type="Pfam" id="PF10045">
    <property type="entry name" value="DUF2280"/>
    <property type="match status" value="1"/>
</dbReference>
<accession>A0A653K3C0</accession>
<gene>
    <name evidence="2" type="ORF">ACI8B_210117</name>
</gene>
<organism evidence="2 3">
    <name type="scientific">Acinetobacter proteolyticus</name>
    <dbReference type="NCBI Taxonomy" id="1776741"/>
    <lineage>
        <taxon>Bacteria</taxon>
        <taxon>Pseudomonadati</taxon>
        <taxon>Pseudomonadota</taxon>
        <taxon>Gammaproteobacteria</taxon>
        <taxon>Moraxellales</taxon>
        <taxon>Moraxellaceae</taxon>
        <taxon>Acinetobacter</taxon>
    </lineage>
</organism>
<evidence type="ECO:0000313" key="2">
    <source>
        <dbReference type="EMBL" id="VXA55323.1"/>
    </source>
</evidence>
<dbReference type="RefSeq" id="WP_159725026.1">
    <property type="nucleotide sequence ID" value="NZ_LR732744.1"/>
</dbReference>
<dbReference type="AlphaFoldDB" id="A0A653K3C0"/>
<name>A0A653K3C0_9GAMM</name>
<dbReference type="EMBL" id="CABWKZ010000014">
    <property type="protein sequence ID" value="VXA55323.1"/>
    <property type="molecule type" value="Genomic_DNA"/>
</dbReference>
<proteinExistence type="predicted"/>
<evidence type="ECO:0008006" key="4">
    <source>
        <dbReference type="Google" id="ProtNLM"/>
    </source>
</evidence>
<evidence type="ECO:0000256" key="1">
    <source>
        <dbReference type="SAM" id="MobiDB-lite"/>
    </source>
</evidence>
<evidence type="ECO:0000313" key="3">
    <source>
        <dbReference type="Proteomes" id="UP000430404"/>
    </source>
</evidence>